<evidence type="ECO:0000256" key="11">
    <source>
        <dbReference type="ARBA" id="ARBA00029697"/>
    </source>
</evidence>
<dbReference type="AlphaFoldDB" id="A0A7H9B5V9"/>
<feature type="transmembrane region" description="Helical" evidence="14">
    <location>
        <begin position="94"/>
        <end position="115"/>
    </location>
</feature>
<dbReference type="SUPFAM" id="SSF50044">
    <property type="entry name" value="SH3-domain"/>
    <property type="match status" value="1"/>
</dbReference>
<dbReference type="PANTHER" id="PTHR15735:SF20">
    <property type="entry name" value="HIGH OSMOLARITY SIGNALING PROTEIN SHO1"/>
    <property type="match status" value="1"/>
</dbReference>
<dbReference type="OrthoDB" id="5983572at2759"/>
<evidence type="ECO:0000313" key="17">
    <source>
        <dbReference type="Proteomes" id="UP000509704"/>
    </source>
</evidence>
<dbReference type="KEGG" id="zmk:HG535_0E04330"/>
<dbReference type="PANTHER" id="PTHR15735">
    <property type="entry name" value="FCH AND DOUBLE SH3 DOMAINS PROTEIN"/>
    <property type="match status" value="1"/>
</dbReference>
<dbReference type="GeneID" id="59237091"/>
<evidence type="ECO:0000256" key="10">
    <source>
        <dbReference type="ARBA" id="ARBA00023136"/>
    </source>
</evidence>
<comment type="subcellular location">
    <subcellularLocation>
        <location evidence="1">Cell membrane</location>
        <topology evidence="1">Multi-pass membrane protein</topology>
    </subcellularLocation>
</comment>
<dbReference type="InterPro" id="IPR001452">
    <property type="entry name" value="SH3_domain"/>
</dbReference>
<gene>
    <name evidence="16" type="ORF">HG535_0E04330</name>
</gene>
<organism evidence="16 17">
    <name type="scientific">Zygotorulaspora mrakii</name>
    <name type="common">Zygosaccharomyces mrakii</name>
    <dbReference type="NCBI Taxonomy" id="42260"/>
    <lineage>
        <taxon>Eukaryota</taxon>
        <taxon>Fungi</taxon>
        <taxon>Dikarya</taxon>
        <taxon>Ascomycota</taxon>
        <taxon>Saccharomycotina</taxon>
        <taxon>Saccharomycetes</taxon>
        <taxon>Saccharomycetales</taxon>
        <taxon>Saccharomycetaceae</taxon>
        <taxon>Zygotorulaspora</taxon>
    </lineage>
</organism>
<sequence>MAAQTRERAKAQRSRLHLKHDFSPSYLFSDPFAIASISIGFISWAISFAGCIATAVEYTSFPRFTWWGIAYQLLILFLQVLFYCFDIVDLYRNFLTAAIAVAFVYNTNSANNLVYNESSRTGAAAAGVILLSIIDLIWIFYYGSDNASPINRWIDSFAMGGIRPSATEDAYFKARRRSNNKVLPSKRADVTFDDGLYTETKPENYVSSTALAGFEHADPSYDSPNEKMELPATTQGNNGFNNIGNTYITDTSNGNTETTMSGTLGLYSEVGEDSFPYTARTLYSYEANTNDSYEISFGQGEILKVGDIEGRWWKAKKSTGETGIIPSNYVQLIDNDGV</sequence>
<evidence type="ECO:0000256" key="12">
    <source>
        <dbReference type="ARBA" id="ARBA00030785"/>
    </source>
</evidence>
<keyword evidence="8 14" id="KW-1133">Transmembrane helix</keyword>
<evidence type="ECO:0000256" key="3">
    <source>
        <dbReference type="ARBA" id="ARBA00016255"/>
    </source>
</evidence>
<evidence type="ECO:0000256" key="1">
    <source>
        <dbReference type="ARBA" id="ARBA00004651"/>
    </source>
</evidence>
<dbReference type="GO" id="GO:0030833">
    <property type="term" value="P:regulation of actin filament polymerization"/>
    <property type="evidence" value="ECO:0007669"/>
    <property type="project" value="TreeGrafter"/>
</dbReference>
<feature type="transmembrane region" description="Helical" evidence="14">
    <location>
        <begin position="68"/>
        <end position="88"/>
    </location>
</feature>
<keyword evidence="6" id="KW-1003">Cell membrane</keyword>
<evidence type="ECO:0000256" key="9">
    <source>
        <dbReference type="ARBA" id="ARBA00023016"/>
    </source>
</evidence>
<feature type="transmembrane region" description="Helical" evidence="14">
    <location>
        <begin position="32"/>
        <end position="56"/>
    </location>
</feature>
<keyword evidence="5 13" id="KW-0728">SH3 domain</keyword>
<evidence type="ECO:0000256" key="6">
    <source>
        <dbReference type="ARBA" id="ARBA00022475"/>
    </source>
</evidence>
<proteinExistence type="inferred from homology"/>
<dbReference type="PRINTS" id="PR00452">
    <property type="entry name" value="SH3DOMAIN"/>
</dbReference>
<dbReference type="RefSeq" id="XP_037145076.1">
    <property type="nucleotide sequence ID" value="XM_037289181.1"/>
</dbReference>
<dbReference type="InterPro" id="IPR035522">
    <property type="entry name" value="Sho1_SH3"/>
</dbReference>
<dbReference type="FunFam" id="2.30.30.40:FF:000213">
    <property type="entry name" value="High osmolarity signaling protein SHO1"/>
    <property type="match status" value="1"/>
</dbReference>
<evidence type="ECO:0000256" key="2">
    <source>
        <dbReference type="ARBA" id="ARBA00009739"/>
    </source>
</evidence>
<evidence type="ECO:0000259" key="15">
    <source>
        <dbReference type="PROSITE" id="PS50002"/>
    </source>
</evidence>
<dbReference type="EMBL" id="CP058608">
    <property type="protein sequence ID" value="QLG73349.1"/>
    <property type="molecule type" value="Genomic_DNA"/>
</dbReference>
<keyword evidence="7 14" id="KW-0812">Transmembrane</keyword>
<evidence type="ECO:0000256" key="8">
    <source>
        <dbReference type="ARBA" id="ARBA00022989"/>
    </source>
</evidence>
<accession>A0A7H9B5V9</accession>
<dbReference type="InterPro" id="IPR036028">
    <property type="entry name" value="SH3-like_dom_sf"/>
</dbReference>
<dbReference type="GO" id="GO:0005886">
    <property type="term" value="C:plasma membrane"/>
    <property type="evidence" value="ECO:0007669"/>
    <property type="project" value="UniProtKB-SubCell"/>
</dbReference>
<feature type="domain" description="SH3" evidence="15">
    <location>
        <begin position="274"/>
        <end position="335"/>
    </location>
</feature>
<keyword evidence="10 14" id="KW-0472">Membrane</keyword>
<evidence type="ECO:0000256" key="13">
    <source>
        <dbReference type="PROSITE-ProRule" id="PRU00192"/>
    </source>
</evidence>
<dbReference type="Pfam" id="PF00018">
    <property type="entry name" value="SH3_1"/>
    <property type="match status" value="1"/>
</dbReference>
<feature type="transmembrane region" description="Helical" evidence="14">
    <location>
        <begin position="122"/>
        <end position="142"/>
    </location>
</feature>
<evidence type="ECO:0000313" key="16">
    <source>
        <dbReference type="EMBL" id="QLG73349.1"/>
    </source>
</evidence>
<evidence type="ECO:0000256" key="5">
    <source>
        <dbReference type="ARBA" id="ARBA00022443"/>
    </source>
</evidence>
<dbReference type="Proteomes" id="UP000509704">
    <property type="component" value="Chromosome 5"/>
</dbReference>
<dbReference type="GO" id="GO:0007232">
    <property type="term" value="P:osmosensory signaling pathway via Sho1 osmosensor"/>
    <property type="evidence" value="ECO:0007669"/>
    <property type="project" value="UniProtKB-ARBA"/>
</dbReference>
<name>A0A7H9B5V9_ZYGMR</name>
<dbReference type="Gene3D" id="2.30.30.40">
    <property type="entry name" value="SH3 Domains"/>
    <property type="match status" value="1"/>
</dbReference>
<reference evidence="16 17" key="1">
    <citation type="submission" date="2020-07" db="EMBL/GenBank/DDBJ databases">
        <title>The yeast mating-type switching endonuclease HO is a domesticated member of an unorthodox homing genetic element family.</title>
        <authorList>
            <person name="Coughlan A.Y."/>
            <person name="Lombardi L."/>
            <person name="Braun-Galleani S."/>
            <person name="Martos A.R."/>
            <person name="Galeote V."/>
            <person name="Bigey F."/>
            <person name="Dequin S."/>
            <person name="Byrne K.P."/>
            <person name="Wolfe K.H."/>
        </authorList>
    </citation>
    <scope>NUCLEOTIDE SEQUENCE [LARGE SCALE GENOMIC DNA]</scope>
    <source>
        <strain evidence="16 17">NRRL Y-6702</strain>
    </source>
</reference>
<keyword evidence="9" id="KW-0346">Stress response</keyword>
<dbReference type="PROSITE" id="PS50002">
    <property type="entry name" value="SH3"/>
    <property type="match status" value="1"/>
</dbReference>
<evidence type="ECO:0000256" key="14">
    <source>
        <dbReference type="SAM" id="Phobius"/>
    </source>
</evidence>
<protein>
    <recommendedName>
        <fullName evidence="4">High osmolarity signaling protein SHO1</fullName>
    </recommendedName>
    <alternativeName>
        <fullName evidence="3">High osmolarity signaling protein sho1</fullName>
    </alternativeName>
    <alternativeName>
        <fullName evidence="11 12">Osmosensor SHO1</fullName>
    </alternativeName>
</protein>
<dbReference type="SMART" id="SM00326">
    <property type="entry name" value="SH3"/>
    <property type="match status" value="1"/>
</dbReference>
<keyword evidence="17" id="KW-1185">Reference proteome</keyword>
<comment type="similarity">
    <text evidence="2">Belongs to the SHO1 family.</text>
</comment>
<evidence type="ECO:0000256" key="7">
    <source>
        <dbReference type="ARBA" id="ARBA00022692"/>
    </source>
</evidence>
<dbReference type="CDD" id="cd11855">
    <property type="entry name" value="SH3_Sho1p"/>
    <property type="match status" value="1"/>
</dbReference>
<evidence type="ECO:0000256" key="4">
    <source>
        <dbReference type="ARBA" id="ARBA00017350"/>
    </source>
</evidence>